<dbReference type="GO" id="GO:0016747">
    <property type="term" value="F:acyltransferase activity, transferring groups other than amino-acyl groups"/>
    <property type="evidence" value="ECO:0007669"/>
    <property type="project" value="InterPro"/>
</dbReference>
<name>A0A6A6CEL4_ZASCE</name>
<dbReference type="Pfam" id="PF00195">
    <property type="entry name" value="Chal_sti_synt_N"/>
    <property type="match status" value="1"/>
</dbReference>
<dbReference type="InterPro" id="IPR016039">
    <property type="entry name" value="Thiolase-like"/>
</dbReference>
<accession>A0A6A6CEL4</accession>
<dbReference type="InterPro" id="IPR001099">
    <property type="entry name" value="Chalcone/stilbene_synt_N"/>
</dbReference>
<sequence length="382" mass="41206">MTSLDTVDIRVVGLGVQYPENRISPDDLDDLIDRHYPDSKTLKKLSIINRSTKINSRPAILQTADEILNRKSPPSIAELDKVFLSEGVKLSVTACQQALKNWGGDAVEITHMVSVTCTNTANPGYDHYVAEELGLSHYVERTLLHGVGCSGGILAMRTACTQALAATAVGRKARVLVLACELCSLFGRSELESAYQERKTSVGVCLFSDCASACIISNGIGEGEKGRRFHSAERQSTLRVRGWHGESIKHSSEDLGFHADPCGWKFVLSPRVPGIAAKAIRPAYQSLVAAIPSIHTLAGGLPSTKDFNWAVHPGGSSILAGVQDALDLRVQDMAASWHVYLENGNSSSATILSVLNQLWQKSSQDSPLSTEPECKARVVMAP</sequence>
<gene>
    <name evidence="6" type="ORF">M409DRAFT_25004</name>
</gene>
<dbReference type="PANTHER" id="PTHR11877:SF46">
    <property type="entry name" value="TYPE III POLYKETIDE SYNTHASE A"/>
    <property type="match status" value="1"/>
</dbReference>
<keyword evidence="3" id="KW-0012">Acyltransferase</keyword>
<dbReference type="Gene3D" id="3.40.47.10">
    <property type="match status" value="2"/>
</dbReference>
<feature type="domain" description="Chalcone/stilbene synthase N-terminal" evidence="4">
    <location>
        <begin position="42"/>
        <end position="217"/>
    </location>
</feature>
<dbReference type="SUPFAM" id="SSF53901">
    <property type="entry name" value="Thiolase-like"/>
    <property type="match status" value="2"/>
</dbReference>
<protein>
    <recommendedName>
        <fullName evidence="8">Chalcone/stilbene synthase N-terminal domain-containing protein</fullName>
    </recommendedName>
</protein>
<dbReference type="PANTHER" id="PTHR11877">
    <property type="entry name" value="HYDROXYMETHYLGLUTARYL-COA SYNTHASE"/>
    <property type="match status" value="1"/>
</dbReference>
<reference evidence="6" key="1">
    <citation type="journal article" date="2020" name="Stud. Mycol.">
        <title>101 Dothideomycetes genomes: a test case for predicting lifestyles and emergence of pathogens.</title>
        <authorList>
            <person name="Haridas S."/>
            <person name="Albert R."/>
            <person name="Binder M."/>
            <person name="Bloem J."/>
            <person name="Labutti K."/>
            <person name="Salamov A."/>
            <person name="Andreopoulos B."/>
            <person name="Baker S."/>
            <person name="Barry K."/>
            <person name="Bills G."/>
            <person name="Bluhm B."/>
            <person name="Cannon C."/>
            <person name="Castanera R."/>
            <person name="Culley D."/>
            <person name="Daum C."/>
            <person name="Ezra D."/>
            <person name="Gonzalez J."/>
            <person name="Henrissat B."/>
            <person name="Kuo A."/>
            <person name="Liang C."/>
            <person name="Lipzen A."/>
            <person name="Lutzoni F."/>
            <person name="Magnuson J."/>
            <person name="Mondo S."/>
            <person name="Nolan M."/>
            <person name="Ohm R."/>
            <person name="Pangilinan J."/>
            <person name="Park H.-J."/>
            <person name="Ramirez L."/>
            <person name="Alfaro M."/>
            <person name="Sun H."/>
            <person name="Tritt A."/>
            <person name="Yoshinaga Y."/>
            <person name="Zwiers L.-H."/>
            <person name="Turgeon B."/>
            <person name="Goodwin S."/>
            <person name="Spatafora J."/>
            <person name="Crous P."/>
            <person name="Grigoriev I."/>
        </authorList>
    </citation>
    <scope>NUCLEOTIDE SEQUENCE</scope>
    <source>
        <strain evidence="6">ATCC 36951</strain>
    </source>
</reference>
<dbReference type="InterPro" id="IPR012328">
    <property type="entry name" value="Chalcone/stilbene_synt_C"/>
</dbReference>
<dbReference type="InterPro" id="IPR011141">
    <property type="entry name" value="Polyketide_synthase_type-III"/>
</dbReference>
<evidence type="ECO:0000313" key="7">
    <source>
        <dbReference type="Proteomes" id="UP000799537"/>
    </source>
</evidence>
<evidence type="ECO:0000259" key="5">
    <source>
        <dbReference type="Pfam" id="PF02797"/>
    </source>
</evidence>
<dbReference type="PIRSF" id="PIRSF000451">
    <property type="entry name" value="PKS_III"/>
    <property type="match status" value="1"/>
</dbReference>
<feature type="domain" description="Chalcone/stilbene synthase C-terminal" evidence="5">
    <location>
        <begin position="265"/>
        <end position="366"/>
    </location>
</feature>
<evidence type="ECO:0000259" key="4">
    <source>
        <dbReference type="Pfam" id="PF00195"/>
    </source>
</evidence>
<dbReference type="Pfam" id="PF02797">
    <property type="entry name" value="Chal_sti_synt_C"/>
    <property type="match status" value="1"/>
</dbReference>
<dbReference type="GeneID" id="54560766"/>
<comment type="similarity">
    <text evidence="1 3">Belongs to the thiolase-like superfamily. Chalcone/stilbene synthases family.</text>
</comment>
<organism evidence="6 7">
    <name type="scientific">Zasmidium cellare ATCC 36951</name>
    <dbReference type="NCBI Taxonomy" id="1080233"/>
    <lineage>
        <taxon>Eukaryota</taxon>
        <taxon>Fungi</taxon>
        <taxon>Dikarya</taxon>
        <taxon>Ascomycota</taxon>
        <taxon>Pezizomycotina</taxon>
        <taxon>Dothideomycetes</taxon>
        <taxon>Dothideomycetidae</taxon>
        <taxon>Mycosphaerellales</taxon>
        <taxon>Mycosphaerellaceae</taxon>
        <taxon>Zasmidium</taxon>
    </lineage>
</organism>
<dbReference type="RefSeq" id="XP_033665497.1">
    <property type="nucleotide sequence ID" value="XM_033807494.1"/>
</dbReference>
<evidence type="ECO:0000256" key="2">
    <source>
        <dbReference type="ARBA" id="ARBA00022679"/>
    </source>
</evidence>
<dbReference type="EMBL" id="ML993603">
    <property type="protein sequence ID" value="KAF2164608.1"/>
    <property type="molecule type" value="Genomic_DNA"/>
</dbReference>
<dbReference type="OrthoDB" id="329835at2759"/>
<dbReference type="Proteomes" id="UP000799537">
    <property type="component" value="Unassembled WGS sequence"/>
</dbReference>
<keyword evidence="7" id="KW-1185">Reference proteome</keyword>
<keyword evidence="2 3" id="KW-0808">Transferase</keyword>
<dbReference type="AlphaFoldDB" id="A0A6A6CEL4"/>
<evidence type="ECO:0000256" key="1">
    <source>
        <dbReference type="ARBA" id="ARBA00005531"/>
    </source>
</evidence>
<proteinExistence type="inferred from homology"/>
<dbReference type="GO" id="GO:0030639">
    <property type="term" value="P:polyketide biosynthetic process"/>
    <property type="evidence" value="ECO:0007669"/>
    <property type="project" value="TreeGrafter"/>
</dbReference>
<evidence type="ECO:0000313" key="6">
    <source>
        <dbReference type="EMBL" id="KAF2164608.1"/>
    </source>
</evidence>
<evidence type="ECO:0008006" key="8">
    <source>
        <dbReference type="Google" id="ProtNLM"/>
    </source>
</evidence>
<evidence type="ECO:0000256" key="3">
    <source>
        <dbReference type="RuleBase" id="RU003633"/>
    </source>
</evidence>